<reference evidence="2" key="1">
    <citation type="submission" date="2017-03" db="EMBL/GenBank/DDBJ databases">
        <title>Phytopthora megakarya and P. palmivora, two closely related causual agents of cacao black pod achieved similar genome size and gene model numbers by different mechanisms.</title>
        <authorList>
            <person name="Ali S."/>
            <person name="Shao J."/>
            <person name="Larry D.J."/>
            <person name="Kronmiller B."/>
            <person name="Shen D."/>
            <person name="Strem M.D."/>
            <person name="Melnick R.L."/>
            <person name="Guiltinan M.J."/>
            <person name="Tyler B.M."/>
            <person name="Meinhardt L.W."/>
            <person name="Bailey B.A."/>
        </authorList>
    </citation>
    <scope>NUCLEOTIDE SEQUENCE [LARGE SCALE GENOMIC DNA]</scope>
    <source>
        <strain evidence="2">zdho120</strain>
    </source>
</reference>
<gene>
    <name evidence="1" type="ORF">PHMEG_0004544</name>
</gene>
<comment type="caution">
    <text evidence="1">The sequence shown here is derived from an EMBL/GenBank/DDBJ whole genome shotgun (WGS) entry which is preliminary data.</text>
</comment>
<keyword evidence="2" id="KW-1185">Reference proteome</keyword>
<sequence length="110" mass="12562">MSLPSLLSTRMNTIQDTYWRVLNAIIYLSNRLVEPEDVPCDLILLSLTRSRSTSPTKSGRWPVLLETGASPETPWALHTGISSSGRSVIYFLKTWLDDAMTWNLEEMVRY</sequence>
<name>A0A225WTK0_9STRA</name>
<dbReference type="EMBL" id="NBNE01000270">
    <property type="protein sequence ID" value="OWZ20974.1"/>
    <property type="molecule type" value="Genomic_DNA"/>
</dbReference>
<organism evidence="1 2">
    <name type="scientific">Phytophthora megakarya</name>
    <dbReference type="NCBI Taxonomy" id="4795"/>
    <lineage>
        <taxon>Eukaryota</taxon>
        <taxon>Sar</taxon>
        <taxon>Stramenopiles</taxon>
        <taxon>Oomycota</taxon>
        <taxon>Peronosporomycetes</taxon>
        <taxon>Peronosporales</taxon>
        <taxon>Peronosporaceae</taxon>
        <taxon>Phytophthora</taxon>
    </lineage>
</organism>
<protein>
    <submittedName>
        <fullName evidence="1">Uncharacterized protein</fullName>
    </submittedName>
</protein>
<dbReference type="Proteomes" id="UP000198211">
    <property type="component" value="Unassembled WGS sequence"/>
</dbReference>
<dbReference type="AlphaFoldDB" id="A0A225WTK0"/>
<evidence type="ECO:0000313" key="2">
    <source>
        <dbReference type="Proteomes" id="UP000198211"/>
    </source>
</evidence>
<evidence type="ECO:0000313" key="1">
    <source>
        <dbReference type="EMBL" id="OWZ20974.1"/>
    </source>
</evidence>
<proteinExistence type="predicted"/>
<accession>A0A225WTK0</accession>